<protein>
    <submittedName>
        <fullName evidence="1">Uncharacterized protein</fullName>
    </submittedName>
</protein>
<evidence type="ECO:0000313" key="1">
    <source>
        <dbReference type="EMBL" id="VEL23534.1"/>
    </source>
</evidence>
<organism evidence="1 2">
    <name type="scientific">Protopolystoma xenopodis</name>
    <dbReference type="NCBI Taxonomy" id="117903"/>
    <lineage>
        <taxon>Eukaryota</taxon>
        <taxon>Metazoa</taxon>
        <taxon>Spiralia</taxon>
        <taxon>Lophotrochozoa</taxon>
        <taxon>Platyhelminthes</taxon>
        <taxon>Monogenea</taxon>
        <taxon>Polyopisthocotylea</taxon>
        <taxon>Polystomatidea</taxon>
        <taxon>Polystomatidae</taxon>
        <taxon>Protopolystoma</taxon>
    </lineage>
</organism>
<sequence>MLISHLRILALQSDSPTSTTVDSNKSANSKSLGELLGIEMDEDIAEDKAVAELRLFDANIATLTSERLDLTHRDQLQKAIFRVQRSLHEAQPRKALAIARQLWRLWPEVSPASADADIMDNPQVDFVAISETEMDQSNLANSNALQIAQQTRIKAMESGLAPVNRTALMSLWSIHMSDLRGLFFLISV</sequence>
<comment type="caution">
    <text evidence="1">The sequence shown here is derived from an EMBL/GenBank/DDBJ whole genome shotgun (WGS) entry which is preliminary data.</text>
</comment>
<proteinExistence type="predicted"/>
<name>A0A3S5CI79_9PLAT</name>
<dbReference type="AlphaFoldDB" id="A0A3S5CI79"/>
<evidence type="ECO:0000313" key="2">
    <source>
        <dbReference type="Proteomes" id="UP000784294"/>
    </source>
</evidence>
<dbReference type="EMBL" id="CAAALY010062440">
    <property type="protein sequence ID" value="VEL23534.1"/>
    <property type="molecule type" value="Genomic_DNA"/>
</dbReference>
<dbReference type="Proteomes" id="UP000784294">
    <property type="component" value="Unassembled WGS sequence"/>
</dbReference>
<reference evidence="1" key="1">
    <citation type="submission" date="2018-11" db="EMBL/GenBank/DDBJ databases">
        <authorList>
            <consortium name="Pathogen Informatics"/>
        </authorList>
    </citation>
    <scope>NUCLEOTIDE SEQUENCE</scope>
</reference>
<accession>A0A3S5CI79</accession>
<gene>
    <name evidence="1" type="ORF">PXEA_LOCUS16974</name>
</gene>
<keyword evidence="2" id="KW-1185">Reference proteome</keyword>